<dbReference type="AlphaFoldDB" id="A0A514CQJ2"/>
<name>A0A514CQJ2_9HYME</name>
<keyword evidence="9 12" id="KW-0406">Ion transport</keyword>
<evidence type="ECO:0000313" key="14">
    <source>
        <dbReference type="EMBL" id="QDH82213.1"/>
    </source>
</evidence>
<feature type="transmembrane region" description="Helical" evidence="13">
    <location>
        <begin position="12"/>
        <end position="32"/>
    </location>
</feature>
<evidence type="ECO:0000256" key="10">
    <source>
        <dbReference type="ARBA" id="ARBA00023128"/>
    </source>
</evidence>
<evidence type="ECO:0000256" key="11">
    <source>
        <dbReference type="ARBA" id="ARBA00023136"/>
    </source>
</evidence>
<evidence type="ECO:0000256" key="4">
    <source>
        <dbReference type="ARBA" id="ARBA00022448"/>
    </source>
</evidence>
<comment type="subcellular location">
    <subcellularLocation>
        <location evidence="1 12">Mitochondrion membrane</location>
        <topology evidence="1 12">Single-pass membrane protein</topology>
    </subcellularLocation>
</comment>
<organism evidence="14">
    <name type="scientific">Parapolybia varia</name>
    <dbReference type="NCBI Taxonomy" id="91407"/>
    <lineage>
        <taxon>Eukaryota</taxon>
        <taxon>Metazoa</taxon>
        <taxon>Ecdysozoa</taxon>
        <taxon>Arthropoda</taxon>
        <taxon>Hexapoda</taxon>
        <taxon>Insecta</taxon>
        <taxon>Pterygota</taxon>
        <taxon>Neoptera</taxon>
        <taxon>Endopterygota</taxon>
        <taxon>Hymenoptera</taxon>
        <taxon>Apocrita</taxon>
        <taxon>Aculeata</taxon>
        <taxon>Vespoidea</taxon>
        <taxon>Vespidae</taxon>
        <taxon>Polistinae</taxon>
        <taxon>Ropalidiini</taxon>
        <taxon>Parapolybia</taxon>
    </lineage>
</organism>
<evidence type="ECO:0000256" key="3">
    <source>
        <dbReference type="ARBA" id="ARBA00011291"/>
    </source>
</evidence>
<evidence type="ECO:0000256" key="2">
    <source>
        <dbReference type="ARBA" id="ARBA00008892"/>
    </source>
</evidence>
<evidence type="ECO:0000256" key="7">
    <source>
        <dbReference type="ARBA" id="ARBA00022781"/>
    </source>
</evidence>
<keyword evidence="6 12" id="KW-0812">Transmembrane</keyword>
<keyword evidence="5 12" id="KW-0138">CF(0)</keyword>
<protein>
    <recommendedName>
        <fullName evidence="12">ATP synthase complex subunit 8</fullName>
    </recommendedName>
</protein>
<evidence type="ECO:0000256" key="13">
    <source>
        <dbReference type="SAM" id="Phobius"/>
    </source>
</evidence>
<reference evidence="14" key="1">
    <citation type="submission" date="2018-03" db="EMBL/GenBank/DDBJ databases">
        <title>Comparative analysis of six complete mitochondrial genomes of Parapolybia (Hymenoptera: Vespidae: Polistinae).</title>
        <authorList>
            <person name="Peng Y."/>
            <person name="Carpenter J.M."/>
            <person name="Chen B."/>
            <person name="Li T.J."/>
        </authorList>
    </citation>
    <scope>NUCLEOTIDE SEQUENCE</scope>
    <source>
        <strain evidence="14">H</strain>
    </source>
</reference>
<dbReference type="GO" id="GO:0015986">
    <property type="term" value="P:proton motive force-driven ATP synthesis"/>
    <property type="evidence" value="ECO:0007669"/>
    <property type="project" value="InterPro"/>
</dbReference>
<dbReference type="GO" id="GO:0015078">
    <property type="term" value="F:proton transmembrane transporter activity"/>
    <property type="evidence" value="ECO:0007669"/>
    <property type="project" value="InterPro"/>
</dbReference>
<comment type="subunit">
    <text evidence="3">F-type ATPases have 2 components, CF(1) - the catalytic core - and CF(0) - the membrane proton channel.</text>
</comment>
<keyword evidence="8 13" id="KW-1133">Transmembrane helix</keyword>
<dbReference type="Pfam" id="PF00895">
    <property type="entry name" value="ATP-synt_8"/>
    <property type="match status" value="1"/>
</dbReference>
<proteinExistence type="inferred from homology"/>
<dbReference type="GO" id="GO:0045259">
    <property type="term" value="C:proton-transporting ATP synthase complex"/>
    <property type="evidence" value="ECO:0007669"/>
    <property type="project" value="UniProtKB-KW"/>
</dbReference>
<evidence type="ECO:0000256" key="1">
    <source>
        <dbReference type="ARBA" id="ARBA00004304"/>
    </source>
</evidence>
<dbReference type="InterPro" id="IPR001421">
    <property type="entry name" value="ATP8_metazoa"/>
</dbReference>
<keyword evidence="11 13" id="KW-0472">Membrane</keyword>
<gene>
    <name evidence="14" type="primary">ATP8</name>
</gene>
<dbReference type="EMBL" id="MH065751">
    <property type="protein sequence ID" value="QDH82213.1"/>
    <property type="molecule type" value="Genomic_DNA"/>
</dbReference>
<dbReference type="GO" id="GO:0031966">
    <property type="term" value="C:mitochondrial membrane"/>
    <property type="evidence" value="ECO:0007669"/>
    <property type="project" value="UniProtKB-SubCell"/>
</dbReference>
<keyword evidence="4 12" id="KW-0813">Transport</keyword>
<geneLocation type="mitochondrion" evidence="14"/>
<comment type="similarity">
    <text evidence="2 12">Belongs to the ATPase protein 8 family.</text>
</comment>
<evidence type="ECO:0000256" key="6">
    <source>
        <dbReference type="ARBA" id="ARBA00022692"/>
    </source>
</evidence>
<evidence type="ECO:0000256" key="12">
    <source>
        <dbReference type="RuleBase" id="RU003661"/>
    </source>
</evidence>
<evidence type="ECO:0000256" key="5">
    <source>
        <dbReference type="ARBA" id="ARBA00022547"/>
    </source>
</evidence>
<sequence>MPQLSPMKWYSLYFFTLILIFLLMIKINFFFLNEKPLKKKKKINCNSLKWKF</sequence>
<accession>A0A514CQJ2</accession>
<evidence type="ECO:0000256" key="8">
    <source>
        <dbReference type="ARBA" id="ARBA00022989"/>
    </source>
</evidence>
<keyword evidence="10 12" id="KW-0496">Mitochondrion</keyword>
<keyword evidence="7 12" id="KW-0375">Hydrogen ion transport</keyword>
<evidence type="ECO:0000256" key="9">
    <source>
        <dbReference type="ARBA" id="ARBA00023065"/>
    </source>
</evidence>